<proteinExistence type="predicted"/>
<evidence type="ECO:0000313" key="2">
    <source>
        <dbReference type="Proteomes" id="UP000315724"/>
    </source>
</evidence>
<accession>A0A517QQR6</accession>
<protein>
    <submittedName>
        <fullName evidence="1">Uncharacterized protein</fullName>
    </submittedName>
</protein>
<organism evidence="1 2">
    <name type="scientific">Thalassoglobus polymorphus</name>
    <dbReference type="NCBI Taxonomy" id="2527994"/>
    <lineage>
        <taxon>Bacteria</taxon>
        <taxon>Pseudomonadati</taxon>
        <taxon>Planctomycetota</taxon>
        <taxon>Planctomycetia</taxon>
        <taxon>Planctomycetales</taxon>
        <taxon>Planctomycetaceae</taxon>
        <taxon>Thalassoglobus</taxon>
    </lineage>
</organism>
<dbReference type="OrthoDB" id="284616at2"/>
<dbReference type="RefSeq" id="WP_145201170.1">
    <property type="nucleotide sequence ID" value="NZ_CP036267.1"/>
</dbReference>
<gene>
    <name evidence="1" type="ORF">Mal48_32340</name>
</gene>
<evidence type="ECO:0000313" key="1">
    <source>
        <dbReference type="EMBL" id="QDT33977.1"/>
    </source>
</evidence>
<name>A0A517QQR6_9PLAN</name>
<dbReference type="AlphaFoldDB" id="A0A517QQR6"/>
<reference evidence="1 2" key="1">
    <citation type="submission" date="2019-02" db="EMBL/GenBank/DDBJ databases">
        <title>Deep-cultivation of Planctomycetes and their phenomic and genomic characterization uncovers novel biology.</title>
        <authorList>
            <person name="Wiegand S."/>
            <person name="Jogler M."/>
            <person name="Boedeker C."/>
            <person name="Pinto D."/>
            <person name="Vollmers J."/>
            <person name="Rivas-Marin E."/>
            <person name="Kohn T."/>
            <person name="Peeters S.H."/>
            <person name="Heuer A."/>
            <person name="Rast P."/>
            <person name="Oberbeckmann S."/>
            <person name="Bunk B."/>
            <person name="Jeske O."/>
            <person name="Meyerdierks A."/>
            <person name="Storesund J.E."/>
            <person name="Kallscheuer N."/>
            <person name="Luecker S."/>
            <person name="Lage O.M."/>
            <person name="Pohl T."/>
            <person name="Merkel B.J."/>
            <person name="Hornburger P."/>
            <person name="Mueller R.-W."/>
            <person name="Bruemmer F."/>
            <person name="Labrenz M."/>
            <person name="Spormann A.M."/>
            <person name="Op den Camp H."/>
            <person name="Overmann J."/>
            <person name="Amann R."/>
            <person name="Jetten M.S.M."/>
            <person name="Mascher T."/>
            <person name="Medema M.H."/>
            <person name="Devos D.P."/>
            <person name="Kaster A.-K."/>
            <person name="Ovreas L."/>
            <person name="Rohde M."/>
            <person name="Galperin M.Y."/>
            <person name="Jogler C."/>
        </authorList>
    </citation>
    <scope>NUCLEOTIDE SEQUENCE [LARGE SCALE GENOMIC DNA]</scope>
    <source>
        <strain evidence="1 2">Mal48</strain>
    </source>
</reference>
<keyword evidence="2" id="KW-1185">Reference proteome</keyword>
<dbReference type="Proteomes" id="UP000315724">
    <property type="component" value="Chromosome"/>
</dbReference>
<sequence length="159" mass="17226">MKTFQDNAGRTWTVAVNVDGIRRVRSLLNVNLLDVLDDGCKLLAQLHDDPVLLVDVLYCLCKPEADAQQISDEQFGKSMSGDALLNAASALLESLSDFFPQARQRAAMKELVAKTSQVVDRLLDHAETTLKEFDPESVAQSAIASFGNSPDSSASTPDS</sequence>
<dbReference type="EMBL" id="CP036267">
    <property type="protein sequence ID" value="QDT33977.1"/>
    <property type="molecule type" value="Genomic_DNA"/>
</dbReference>
<dbReference type="KEGG" id="tpol:Mal48_32340"/>